<protein>
    <submittedName>
        <fullName evidence="1">Uncharacterized protein</fullName>
    </submittedName>
</protein>
<evidence type="ECO:0000313" key="1">
    <source>
        <dbReference type="Ensembl" id="ENSMMUP00000063192.1"/>
    </source>
</evidence>
<evidence type="ECO:0000313" key="2">
    <source>
        <dbReference type="Proteomes" id="UP000006718"/>
    </source>
</evidence>
<dbReference type="PRINTS" id="PR02045">
    <property type="entry name" value="F138DOMAIN"/>
</dbReference>
<accession>A0A5F7ZC58</accession>
<organism evidence="1 2">
    <name type="scientific">Macaca mulatta</name>
    <name type="common">Rhesus macaque</name>
    <dbReference type="NCBI Taxonomy" id="9544"/>
    <lineage>
        <taxon>Eukaryota</taxon>
        <taxon>Metazoa</taxon>
        <taxon>Chordata</taxon>
        <taxon>Craniata</taxon>
        <taxon>Vertebrata</taxon>
        <taxon>Euteleostomi</taxon>
        <taxon>Mammalia</taxon>
        <taxon>Eutheria</taxon>
        <taxon>Euarchontoglires</taxon>
        <taxon>Primates</taxon>
        <taxon>Haplorrhini</taxon>
        <taxon>Catarrhini</taxon>
        <taxon>Cercopithecidae</taxon>
        <taxon>Cercopithecinae</taxon>
        <taxon>Macaca</taxon>
    </lineage>
</organism>
<dbReference type="AlphaFoldDB" id="A0A5F7ZC58"/>
<dbReference type="PANTHER" id="PTHR12138:SF154">
    <property type="entry name" value="PROTEIN-SERINE_THREONINE PHOSPHATASE"/>
    <property type="match status" value="1"/>
</dbReference>
<dbReference type="Proteomes" id="UP000006718">
    <property type="component" value="Chromosome 15"/>
</dbReference>
<dbReference type="Ensembl" id="ENSMMUT00000084416.1">
    <property type="protein sequence ID" value="ENSMMUP00000063192.1"/>
    <property type="gene ID" value="ENSMMUG00000060197.1"/>
</dbReference>
<keyword evidence="2" id="KW-1185">Reference proteome</keyword>
<dbReference type="PANTHER" id="PTHR12138">
    <property type="entry name" value="PRIMATE-EXPANDED PROTEIN FAMILY"/>
    <property type="match status" value="1"/>
</dbReference>
<reference evidence="1" key="4">
    <citation type="submission" date="2025-09" db="UniProtKB">
        <authorList>
            <consortium name="Ensembl"/>
        </authorList>
    </citation>
    <scope>IDENTIFICATION</scope>
    <source>
        <strain evidence="1">17573</strain>
    </source>
</reference>
<proteinExistence type="predicted"/>
<dbReference type="Bgee" id="ENSMMUG00000060197">
    <property type="expression patterns" value="Expressed in cerebellum and 3 other cell types or tissues"/>
</dbReference>
<sequence length="121" mass="13493">MIFHLEHYTVCQVQRAFVFCLKQGLAVSPRLERSGTTSAHCSLDLLASRDPPTSAPRVAGTTDMSHHTWLIFVFFVEMGICHVAQPGWSCTPELKQSSCLSLPKCCDYRCEPLCLAAEDFL</sequence>
<dbReference type="InParanoid" id="A0A5F7ZC58"/>
<dbReference type="VEuPathDB" id="HostDB:ENSMMUG00000060197"/>
<reference evidence="2" key="1">
    <citation type="journal article" date="2007" name="Science">
        <title>Evolutionary and biomedical insights from the rhesus macaque genome.</title>
        <authorList>
            <person name="Gibbs R.A."/>
            <person name="Rogers J."/>
            <person name="Katze M.G."/>
            <person name="Bumgarner R."/>
            <person name="Weinstock G.M."/>
            <person name="Mardis E.R."/>
            <person name="Remington K.A."/>
            <person name="Strausberg R.L."/>
            <person name="Venter J.C."/>
            <person name="Wilson R.K."/>
            <person name="Batzer M.A."/>
            <person name="Bustamante C.D."/>
            <person name="Eichler E.E."/>
            <person name="Hahn M.W."/>
            <person name="Hardison R.C."/>
            <person name="Makova K.D."/>
            <person name="Miller W."/>
            <person name="Milosavljevic A."/>
            <person name="Palermo R.E."/>
            <person name="Siepel A."/>
            <person name="Sikela J.M."/>
            <person name="Attaway T."/>
            <person name="Bell S."/>
            <person name="Bernard K.E."/>
            <person name="Buhay C.J."/>
            <person name="Chandrabose M.N."/>
            <person name="Dao M."/>
            <person name="Davis C."/>
            <person name="Delehaunty K.D."/>
            <person name="Ding Y."/>
            <person name="Dinh H.H."/>
            <person name="Dugan-Rocha S."/>
            <person name="Fulton L.A."/>
            <person name="Gabisi R.A."/>
            <person name="Garner T.T."/>
            <person name="Godfrey J."/>
            <person name="Hawes A.C."/>
            <person name="Hernandez J."/>
            <person name="Hines S."/>
            <person name="Holder M."/>
            <person name="Hume J."/>
            <person name="Jhangiani S.N."/>
            <person name="Joshi V."/>
            <person name="Khan Z.M."/>
            <person name="Kirkness E.F."/>
            <person name="Cree A."/>
            <person name="Fowler R.G."/>
            <person name="Lee S."/>
            <person name="Lewis L.R."/>
            <person name="Li Z."/>
            <person name="Liu Y.-S."/>
            <person name="Moore S.M."/>
            <person name="Muzny D."/>
            <person name="Nazareth L.V."/>
            <person name="Ngo D.N."/>
            <person name="Okwuonu G.O."/>
            <person name="Pai G."/>
            <person name="Parker D."/>
            <person name="Paul H.A."/>
            <person name="Pfannkoch C."/>
            <person name="Pohl C.S."/>
            <person name="Rogers Y.-H.C."/>
            <person name="Ruiz S.J."/>
            <person name="Sabo A."/>
            <person name="Santibanez J."/>
            <person name="Schneider B.W."/>
            <person name="Smith S.M."/>
            <person name="Sodergren E."/>
            <person name="Svatek A.F."/>
            <person name="Utterback T.R."/>
            <person name="Vattathil S."/>
            <person name="Warren W."/>
            <person name="White C.S."/>
            <person name="Chinwalla A.T."/>
            <person name="Feng Y."/>
            <person name="Halpern A.L."/>
            <person name="Hillier L.W."/>
            <person name="Huang X."/>
            <person name="Minx P."/>
            <person name="Nelson J.O."/>
            <person name="Pepin K.H."/>
            <person name="Qin X."/>
            <person name="Sutton G.G."/>
            <person name="Venter E."/>
            <person name="Walenz B.P."/>
            <person name="Wallis J.W."/>
            <person name="Worley K.C."/>
            <person name="Yang S.-P."/>
            <person name="Jones S.M."/>
            <person name="Marra M.A."/>
            <person name="Rocchi M."/>
            <person name="Schein J.E."/>
            <person name="Baertsch R."/>
            <person name="Clarke L."/>
            <person name="Csuros M."/>
            <person name="Glasscock J."/>
            <person name="Harris R.A."/>
            <person name="Havlak P."/>
            <person name="Jackson A.R."/>
            <person name="Jiang H."/>
            <person name="Liu Y."/>
            <person name="Messina D.N."/>
            <person name="Shen Y."/>
            <person name="Song H.X.-Z."/>
            <person name="Wylie T."/>
            <person name="Zhang L."/>
            <person name="Birney E."/>
            <person name="Han K."/>
            <person name="Konkel M.K."/>
            <person name="Lee J."/>
            <person name="Smit A.F.A."/>
            <person name="Ullmer B."/>
            <person name="Wang H."/>
            <person name="Xing J."/>
            <person name="Burhans R."/>
            <person name="Cheng Z."/>
            <person name="Karro J.E."/>
            <person name="Ma J."/>
            <person name="Raney B."/>
            <person name="She X."/>
            <person name="Cox M.J."/>
            <person name="Demuth J.P."/>
            <person name="Dumas L.J."/>
            <person name="Han S.-G."/>
            <person name="Hopkins J."/>
            <person name="Karimpour-Fard A."/>
            <person name="Kim Y.H."/>
            <person name="Pollack J.R."/>
            <person name="Vinar T."/>
            <person name="Addo-Quaye C."/>
            <person name="Degenhardt J."/>
            <person name="Denby A."/>
            <person name="Hubisz M.J."/>
            <person name="Indap A."/>
            <person name="Kosiol C."/>
            <person name="Lahn B.T."/>
            <person name="Lawson H.A."/>
            <person name="Marklein A."/>
            <person name="Nielsen R."/>
            <person name="Vallender E.J."/>
            <person name="Clark A.G."/>
            <person name="Ferguson B."/>
            <person name="Hernandez R.D."/>
            <person name="Hirani K."/>
            <person name="Kehrer-Sawatzki H."/>
            <person name="Kolb J."/>
            <person name="Patil S."/>
            <person name="Pu L.-L."/>
            <person name="Ren Y."/>
            <person name="Smith D.G."/>
            <person name="Wheeler D.A."/>
            <person name="Schenck I."/>
            <person name="Ball E.V."/>
            <person name="Chen R."/>
            <person name="Cooper D.N."/>
            <person name="Giardine B."/>
            <person name="Hsu F."/>
            <person name="Kent W.J."/>
            <person name="Lesk A."/>
            <person name="Nelson D.L."/>
            <person name="O'brien W.E."/>
            <person name="Pruefer K."/>
            <person name="Stenson P.D."/>
            <person name="Wallace J.C."/>
            <person name="Ke H."/>
            <person name="Liu X.-M."/>
            <person name="Wang P."/>
            <person name="Xiang A.P."/>
            <person name="Yang F."/>
            <person name="Barber G.P."/>
            <person name="Haussler D."/>
            <person name="Karolchik D."/>
            <person name="Kern A.D."/>
            <person name="Kuhn R.M."/>
            <person name="Smith K.E."/>
            <person name="Zwieg A.S."/>
        </authorList>
    </citation>
    <scope>NUCLEOTIDE SEQUENCE [LARGE SCALE GENOMIC DNA]</scope>
    <source>
        <strain evidence="2">17573</strain>
    </source>
</reference>
<dbReference type="OMA" id="VEMGICH"/>
<reference evidence="1" key="3">
    <citation type="submission" date="2025-08" db="UniProtKB">
        <authorList>
            <consortium name="Ensembl"/>
        </authorList>
    </citation>
    <scope>IDENTIFICATION</scope>
    <source>
        <strain evidence="1">17573</strain>
    </source>
</reference>
<reference evidence="1" key="2">
    <citation type="submission" date="2019-01" db="EMBL/GenBank/DDBJ databases">
        <authorList>
            <person name="Graves T."/>
            <person name="Eichler E.E."/>
            <person name="Wilson R.K."/>
        </authorList>
    </citation>
    <scope>NUCLEOTIDE SEQUENCE [LARGE SCALE GENOMIC DNA]</scope>
    <source>
        <strain evidence="1">17573</strain>
    </source>
</reference>
<dbReference type="GeneTree" id="ENSGT00940000166143"/>
<name>A0A5F7ZC58_MACMU</name>